<dbReference type="STRING" id="1797243.A2943_00630"/>
<evidence type="ECO:0000256" key="1">
    <source>
        <dbReference type="ARBA" id="ARBA00022763"/>
    </source>
</evidence>
<keyword evidence="2" id="KW-0233">DNA recombination</keyword>
<name>A0A1F4XHQ0_9BACT</name>
<keyword evidence="3" id="KW-0234">DNA repair</keyword>
<protein>
    <recommendedName>
        <fullName evidence="4">DNA replication/recombination mediator RecO N-terminal domain-containing protein</fullName>
    </recommendedName>
</protein>
<keyword evidence="1" id="KW-0227">DNA damage</keyword>
<dbReference type="GO" id="GO:0006302">
    <property type="term" value="P:double-strand break repair"/>
    <property type="evidence" value="ECO:0007669"/>
    <property type="project" value="TreeGrafter"/>
</dbReference>
<dbReference type="Pfam" id="PF11967">
    <property type="entry name" value="RecO_N"/>
    <property type="match status" value="1"/>
</dbReference>
<dbReference type="InterPro" id="IPR012340">
    <property type="entry name" value="NA-bd_OB-fold"/>
</dbReference>
<dbReference type="PANTHER" id="PTHR33991">
    <property type="entry name" value="DNA REPAIR PROTEIN RECO"/>
    <property type="match status" value="1"/>
</dbReference>
<dbReference type="SUPFAM" id="SSF50249">
    <property type="entry name" value="Nucleic acid-binding proteins"/>
    <property type="match status" value="1"/>
</dbReference>
<dbReference type="Proteomes" id="UP000176185">
    <property type="component" value="Unassembled WGS sequence"/>
</dbReference>
<dbReference type="AlphaFoldDB" id="A0A1F4XHQ0"/>
<dbReference type="InterPro" id="IPR022572">
    <property type="entry name" value="DNA_rep/recomb_RecO_N"/>
</dbReference>
<dbReference type="InterPro" id="IPR003717">
    <property type="entry name" value="RecO"/>
</dbReference>
<reference evidence="5 6" key="1">
    <citation type="journal article" date="2016" name="Nat. Commun.">
        <title>Thousands of microbial genomes shed light on interconnected biogeochemical processes in an aquifer system.</title>
        <authorList>
            <person name="Anantharaman K."/>
            <person name="Brown C.T."/>
            <person name="Hug L.A."/>
            <person name="Sharon I."/>
            <person name="Castelle C.J."/>
            <person name="Probst A.J."/>
            <person name="Thomas B.C."/>
            <person name="Singh A."/>
            <person name="Wilkins M.J."/>
            <person name="Karaoz U."/>
            <person name="Brodie E.L."/>
            <person name="Williams K.H."/>
            <person name="Hubbard S.S."/>
            <person name="Banfield J.F."/>
        </authorList>
    </citation>
    <scope>NUCLEOTIDE SEQUENCE [LARGE SCALE GENOMIC DNA]</scope>
</reference>
<organism evidence="5 6">
    <name type="scientific">Candidatus Adlerbacteria bacterium RIFCSPLOWO2_01_FULL_51_16</name>
    <dbReference type="NCBI Taxonomy" id="1797243"/>
    <lineage>
        <taxon>Bacteria</taxon>
        <taxon>Candidatus Adleribacteriota</taxon>
    </lineage>
</organism>
<proteinExistence type="predicted"/>
<feature type="domain" description="DNA replication/recombination mediator RecO N-terminal" evidence="4">
    <location>
        <begin position="5"/>
        <end position="66"/>
    </location>
</feature>
<dbReference type="EMBL" id="MEWX01000003">
    <property type="protein sequence ID" value="OGC81144.1"/>
    <property type="molecule type" value="Genomic_DNA"/>
</dbReference>
<dbReference type="PANTHER" id="PTHR33991:SF1">
    <property type="entry name" value="DNA REPAIR PROTEIN RECO"/>
    <property type="match status" value="1"/>
</dbReference>
<evidence type="ECO:0000259" key="4">
    <source>
        <dbReference type="Pfam" id="PF11967"/>
    </source>
</evidence>
<dbReference type="GO" id="GO:0043590">
    <property type="term" value="C:bacterial nucleoid"/>
    <property type="evidence" value="ECO:0007669"/>
    <property type="project" value="TreeGrafter"/>
</dbReference>
<evidence type="ECO:0000256" key="2">
    <source>
        <dbReference type="ARBA" id="ARBA00023172"/>
    </source>
</evidence>
<comment type="caution">
    <text evidence="5">The sequence shown here is derived from an EMBL/GenBank/DDBJ whole genome shotgun (WGS) entry which is preliminary data.</text>
</comment>
<evidence type="ECO:0000313" key="6">
    <source>
        <dbReference type="Proteomes" id="UP000176185"/>
    </source>
</evidence>
<dbReference type="GO" id="GO:0006310">
    <property type="term" value="P:DNA recombination"/>
    <property type="evidence" value="ECO:0007669"/>
    <property type="project" value="UniProtKB-KW"/>
</dbReference>
<evidence type="ECO:0000256" key="3">
    <source>
        <dbReference type="ARBA" id="ARBA00023204"/>
    </source>
</evidence>
<accession>A0A1F4XHQ0</accession>
<dbReference type="Gene3D" id="2.40.50.140">
    <property type="entry name" value="Nucleic acid-binding proteins"/>
    <property type="match status" value="1"/>
</dbReference>
<sequence length="193" mass="21303">MYKKFLTEGLVLGKRGVGEANVSVILLTKELGLLRATARSARREASKLRYGLEPLTCAKFSLVRGKHEWRLVGVSEADRTLLTSPLPRKQALGRISRLLLRLIQGEEINTMLYKDVVEGFFALTSAQSEGDAASVECIVVLRILSRLGYLSQTKEIAHFLEGDFSSLRLTAQAATYRAHLVRLINDSLSASGL</sequence>
<evidence type="ECO:0000313" key="5">
    <source>
        <dbReference type="EMBL" id="OGC81144.1"/>
    </source>
</evidence>
<gene>
    <name evidence="5" type="ORF">A2943_00630</name>
</gene>